<accession>A0A3B9L0D6</accession>
<protein>
    <submittedName>
        <fullName evidence="1">Uncharacterized protein</fullName>
    </submittedName>
</protein>
<organism evidence="1 2">
    <name type="scientific">Hyphomonas atlantica</name>
    <dbReference type="NCBI Taxonomy" id="1280948"/>
    <lineage>
        <taxon>Bacteria</taxon>
        <taxon>Pseudomonadati</taxon>
        <taxon>Pseudomonadota</taxon>
        <taxon>Alphaproteobacteria</taxon>
        <taxon>Hyphomonadales</taxon>
        <taxon>Hyphomonadaceae</taxon>
        <taxon>Hyphomonas</taxon>
    </lineage>
</organism>
<evidence type="ECO:0000313" key="1">
    <source>
        <dbReference type="EMBL" id="HAE93993.1"/>
    </source>
</evidence>
<proteinExistence type="predicted"/>
<dbReference type="Proteomes" id="UP000259173">
    <property type="component" value="Unassembled WGS sequence"/>
</dbReference>
<comment type="caution">
    <text evidence="1">The sequence shown here is derived from an EMBL/GenBank/DDBJ whole genome shotgun (WGS) entry which is preliminary data.</text>
</comment>
<evidence type="ECO:0000313" key="2">
    <source>
        <dbReference type="Proteomes" id="UP000259173"/>
    </source>
</evidence>
<dbReference type="AlphaFoldDB" id="A0A3B9L0D6"/>
<name>A0A3B9L0D6_9PROT</name>
<reference evidence="1 2" key="1">
    <citation type="journal article" date="2018" name="Nat. Biotechnol.">
        <title>A standardized bacterial taxonomy based on genome phylogeny substantially revises the tree of life.</title>
        <authorList>
            <person name="Parks D.H."/>
            <person name="Chuvochina M."/>
            <person name="Waite D.W."/>
            <person name="Rinke C."/>
            <person name="Skarshewski A."/>
            <person name="Chaumeil P.A."/>
            <person name="Hugenholtz P."/>
        </authorList>
    </citation>
    <scope>NUCLEOTIDE SEQUENCE [LARGE SCALE GENOMIC DNA]</scope>
    <source>
        <strain evidence="1">UBA8557</strain>
    </source>
</reference>
<dbReference type="EMBL" id="DMBR01000163">
    <property type="protein sequence ID" value="HAE93993.1"/>
    <property type="molecule type" value="Genomic_DNA"/>
</dbReference>
<gene>
    <name evidence="1" type="ORF">DCG65_05495</name>
</gene>
<sequence length="486" mass="54149">MKYSHVKPLGMDLPLLNTINDPAQLLGHIAAKVLSPFSIGRSITHTHLIGSASRAIAANDGACRDTEFVDARNLDKSSAENVAKHFRKLIAPTGYGRLARMWEEDTQLELGELAHSIVAINQTAPDIANCLAQLRLSDAYRLLHSLPPSSPTMGKLKDELNRCYSGVLGVALLWRLRKFAEQCATQIHRPMGWNALDNLDKKRSGSTLTVGTLCARMTDEIAFTTSVLEAHAPFAPANENSTFRSNILSFCSKKRAKSLRALGLEDCARKLEGPLRQMYGRDLECQLDACMIEVRSEVASLRRGVRSFERSHQRNRVYGNIDRTAPAVLLYIALEQVYSWLAEPRPETLCAMESARQYSEGKTHGAKSLVKPRIKEGKAAIDNIFALYRIIFLKDNEALPKELRSVTDKSGNKKRTRSIEQFEKEGGRPINYEAMFDHFESCIGQGKCIDLAAKREANRIKRGKGKMRADVKLASKFAETAALLHI</sequence>